<feature type="compositionally biased region" description="Basic and acidic residues" evidence="1">
    <location>
        <begin position="76"/>
        <end position="91"/>
    </location>
</feature>
<protein>
    <submittedName>
        <fullName evidence="3">Uncharacterized protein LOC113493982 isoform X1</fullName>
    </submittedName>
</protein>
<feature type="region of interest" description="Disordered" evidence="1">
    <location>
        <begin position="74"/>
        <end position="97"/>
    </location>
</feature>
<dbReference type="InParanoid" id="A0A7E5VHS2"/>
<name>A0A7E5VHS2_TRINI</name>
<feature type="region of interest" description="Disordered" evidence="1">
    <location>
        <begin position="1"/>
        <end position="32"/>
    </location>
</feature>
<evidence type="ECO:0000313" key="2">
    <source>
        <dbReference type="Proteomes" id="UP000322000"/>
    </source>
</evidence>
<dbReference type="GeneID" id="113493982"/>
<accession>A0A7E5VHS2</accession>
<dbReference type="KEGG" id="tnl:113493982"/>
<sequence>MMEDFFKNIKDNPAYKTDMPPPGTVPEATPVSGVKDDNIILRNLEEDVRRTIAKLETNDIIDIDEINTKLNEISEQSEKTREAERAKEAAESRSNTEILIDKAMASFSVLTKPSSSDDDSQNDPYKESYDNDNVLAFLN</sequence>
<reference evidence="3" key="1">
    <citation type="submission" date="2025-08" db="UniProtKB">
        <authorList>
            <consortium name="RefSeq"/>
        </authorList>
    </citation>
    <scope>IDENTIFICATION</scope>
</reference>
<dbReference type="RefSeq" id="XP_026727860.1">
    <property type="nucleotide sequence ID" value="XM_026872059.1"/>
</dbReference>
<organism evidence="2 3">
    <name type="scientific">Trichoplusia ni</name>
    <name type="common">Cabbage looper</name>
    <dbReference type="NCBI Taxonomy" id="7111"/>
    <lineage>
        <taxon>Eukaryota</taxon>
        <taxon>Metazoa</taxon>
        <taxon>Ecdysozoa</taxon>
        <taxon>Arthropoda</taxon>
        <taxon>Hexapoda</taxon>
        <taxon>Insecta</taxon>
        <taxon>Pterygota</taxon>
        <taxon>Neoptera</taxon>
        <taxon>Endopterygota</taxon>
        <taxon>Lepidoptera</taxon>
        <taxon>Glossata</taxon>
        <taxon>Ditrysia</taxon>
        <taxon>Noctuoidea</taxon>
        <taxon>Noctuidae</taxon>
        <taxon>Plusiinae</taxon>
        <taxon>Trichoplusia</taxon>
    </lineage>
</organism>
<evidence type="ECO:0000256" key="1">
    <source>
        <dbReference type="SAM" id="MobiDB-lite"/>
    </source>
</evidence>
<proteinExistence type="predicted"/>
<keyword evidence="2" id="KW-1185">Reference proteome</keyword>
<feature type="compositionally biased region" description="Basic and acidic residues" evidence="1">
    <location>
        <begin position="1"/>
        <end position="10"/>
    </location>
</feature>
<dbReference type="AlphaFoldDB" id="A0A7E5VHS2"/>
<gene>
    <name evidence="3" type="primary">LOC113493982</name>
</gene>
<evidence type="ECO:0000313" key="3">
    <source>
        <dbReference type="RefSeq" id="XP_026727860.1"/>
    </source>
</evidence>
<dbReference type="OrthoDB" id="6881719at2759"/>
<feature type="region of interest" description="Disordered" evidence="1">
    <location>
        <begin position="110"/>
        <end position="139"/>
    </location>
</feature>
<dbReference type="Proteomes" id="UP000322000">
    <property type="component" value="Chromosome 5"/>
</dbReference>